<dbReference type="CDD" id="cd00037">
    <property type="entry name" value="CLECT"/>
    <property type="match status" value="1"/>
</dbReference>
<dbReference type="Proteomes" id="UP001497623">
    <property type="component" value="Unassembled WGS sequence"/>
</dbReference>
<evidence type="ECO:0000256" key="1">
    <source>
        <dbReference type="SAM" id="MobiDB-lite"/>
    </source>
</evidence>
<dbReference type="AlphaFoldDB" id="A0AAV2PRM4"/>
<comment type="caution">
    <text evidence="3">The sequence shown here is derived from an EMBL/GenBank/DDBJ whole genome shotgun (WGS) entry which is preliminary data.</text>
</comment>
<feature type="domain" description="C-type lectin" evidence="2">
    <location>
        <begin position="68"/>
        <end position="188"/>
    </location>
</feature>
<proteinExistence type="predicted"/>
<dbReference type="InterPro" id="IPR016187">
    <property type="entry name" value="CTDL_fold"/>
</dbReference>
<dbReference type="PROSITE" id="PS50041">
    <property type="entry name" value="C_TYPE_LECTIN_2"/>
    <property type="match status" value="1"/>
</dbReference>
<dbReference type="Gene3D" id="3.10.100.10">
    <property type="entry name" value="Mannose-Binding Protein A, subunit A"/>
    <property type="match status" value="1"/>
</dbReference>
<sequence length="191" mass="21263">MNNVLAEIKNSTTYNKLNMEERNEDTDTLDGDSDSSIERSHKAVPSGFTSYNDRIVLLPTALGGTVLSWHDSVSRCSRHGAVPFIPKSVDDFRYIQQVNTDIGSGSGIWLPASDHVTEGVVNWTDDSDASSTLKLFDWHRGDYPADNGENGDCVNIWTSYKNKLEFEGFTTVVWPMISRGLPHICICELIC</sequence>
<protein>
    <recommendedName>
        <fullName evidence="2">C-type lectin domain-containing protein</fullName>
    </recommendedName>
</protein>
<evidence type="ECO:0000259" key="2">
    <source>
        <dbReference type="PROSITE" id="PS50041"/>
    </source>
</evidence>
<feature type="compositionally biased region" description="Acidic residues" evidence="1">
    <location>
        <begin position="22"/>
        <end position="35"/>
    </location>
</feature>
<feature type="non-terminal residue" evidence="3">
    <location>
        <position position="191"/>
    </location>
</feature>
<keyword evidence="4" id="KW-1185">Reference proteome</keyword>
<gene>
    <name evidence="3" type="ORF">MNOR_LOCUS3542</name>
</gene>
<dbReference type="EMBL" id="CAXKWB010001223">
    <property type="protein sequence ID" value="CAL4063687.1"/>
    <property type="molecule type" value="Genomic_DNA"/>
</dbReference>
<accession>A0AAV2PRM4</accession>
<dbReference type="SUPFAM" id="SSF56436">
    <property type="entry name" value="C-type lectin-like"/>
    <property type="match status" value="1"/>
</dbReference>
<dbReference type="Pfam" id="PF00059">
    <property type="entry name" value="Lectin_C"/>
    <property type="match status" value="1"/>
</dbReference>
<organism evidence="3 4">
    <name type="scientific">Meganyctiphanes norvegica</name>
    <name type="common">Northern krill</name>
    <name type="synonym">Thysanopoda norvegica</name>
    <dbReference type="NCBI Taxonomy" id="48144"/>
    <lineage>
        <taxon>Eukaryota</taxon>
        <taxon>Metazoa</taxon>
        <taxon>Ecdysozoa</taxon>
        <taxon>Arthropoda</taxon>
        <taxon>Crustacea</taxon>
        <taxon>Multicrustacea</taxon>
        <taxon>Malacostraca</taxon>
        <taxon>Eumalacostraca</taxon>
        <taxon>Eucarida</taxon>
        <taxon>Euphausiacea</taxon>
        <taxon>Euphausiidae</taxon>
        <taxon>Meganyctiphanes</taxon>
    </lineage>
</organism>
<reference evidence="3 4" key="1">
    <citation type="submission" date="2024-05" db="EMBL/GenBank/DDBJ databases">
        <authorList>
            <person name="Wallberg A."/>
        </authorList>
    </citation>
    <scope>NUCLEOTIDE SEQUENCE [LARGE SCALE GENOMIC DNA]</scope>
</reference>
<feature type="region of interest" description="Disordered" evidence="1">
    <location>
        <begin position="17"/>
        <end position="40"/>
    </location>
</feature>
<dbReference type="InterPro" id="IPR001304">
    <property type="entry name" value="C-type_lectin-like"/>
</dbReference>
<dbReference type="SMART" id="SM00034">
    <property type="entry name" value="CLECT"/>
    <property type="match status" value="1"/>
</dbReference>
<name>A0AAV2PRM4_MEGNR</name>
<evidence type="ECO:0000313" key="3">
    <source>
        <dbReference type="EMBL" id="CAL4063687.1"/>
    </source>
</evidence>
<evidence type="ECO:0000313" key="4">
    <source>
        <dbReference type="Proteomes" id="UP001497623"/>
    </source>
</evidence>
<dbReference type="InterPro" id="IPR016186">
    <property type="entry name" value="C-type_lectin-like/link_sf"/>
</dbReference>